<gene>
    <name evidence="1" type="ORF">S01H4_17167</name>
</gene>
<evidence type="ECO:0000313" key="1">
    <source>
        <dbReference type="EMBL" id="GAG59574.1"/>
    </source>
</evidence>
<proteinExistence type="predicted"/>
<accession>X0YSV2</accession>
<protein>
    <submittedName>
        <fullName evidence="1">Uncharacterized protein</fullName>
    </submittedName>
</protein>
<sequence length="33" mass="3808">IWIPEFDSRDPDSGWGSRVYKKAFPLEGKNAKL</sequence>
<dbReference type="EMBL" id="BART01007551">
    <property type="protein sequence ID" value="GAG59574.1"/>
    <property type="molecule type" value="Genomic_DNA"/>
</dbReference>
<dbReference type="AlphaFoldDB" id="X0YSV2"/>
<feature type="non-terminal residue" evidence="1">
    <location>
        <position position="1"/>
    </location>
</feature>
<reference evidence="1" key="1">
    <citation type="journal article" date="2014" name="Front. Microbiol.">
        <title>High frequency of phylogenetically diverse reductive dehalogenase-homologous genes in deep subseafloor sedimentary metagenomes.</title>
        <authorList>
            <person name="Kawai M."/>
            <person name="Futagami T."/>
            <person name="Toyoda A."/>
            <person name="Takaki Y."/>
            <person name="Nishi S."/>
            <person name="Hori S."/>
            <person name="Arai W."/>
            <person name="Tsubouchi T."/>
            <person name="Morono Y."/>
            <person name="Uchiyama I."/>
            <person name="Ito T."/>
            <person name="Fujiyama A."/>
            <person name="Inagaki F."/>
            <person name="Takami H."/>
        </authorList>
    </citation>
    <scope>NUCLEOTIDE SEQUENCE</scope>
    <source>
        <strain evidence="1">Expedition CK06-06</strain>
    </source>
</reference>
<comment type="caution">
    <text evidence="1">The sequence shown here is derived from an EMBL/GenBank/DDBJ whole genome shotgun (WGS) entry which is preliminary data.</text>
</comment>
<organism evidence="1">
    <name type="scientific">marine sediment metagenome</name>
    <dbReference type="NCBI Taxonomy" id="412755"/>
    <lineage>
        <taxon>unclassified sequences</taxon>
        <taxon>metagenomes</taxon>
        <taxon>ecological metagenomes</taxon>
    </lineage>
</organism>
<name>X0YSV2_9ZZZZ</name>